<dbReference type="InParanoid" id="A0A4W3HB07"/>
<name>A0A4W3HB07_CALMI</name>
<reference evidence="2" key="1">
    <citation type="journal article" date="2006" name="Science">
        <title>Ancient noncoding elements conserved in the human genome.</title>
        <authorList>
            <person name="Venkatesh B."/>
            <person name="Kirkness E.F."/>
            <person name="Loh Y.H."/>
            <person name="Halpern A.L."/>
            <person name="Lee A.P."/>
            <person name="Johnson J."/>
            <person name="Dandona N."/>
            <person name="Viswanathan L.D."/>
            <person name="Tay A."/>
            <person name="Venter J.C."/>
            <person name="Strausberg R.L."/>
            <person name="Brenner S."/>
        </authorList>
    </citation>
    <scope>NUCLEOTIDE SEQUENCE [LARGE SCALE GENOMIC DNA]</scope>
</reference>
<organism evidence="1 2">
    <name type="scientific">Callorhinchus milii</name>
    <name type="common">Ghost shark</name>
    <dbReference type="NCBI Taxonomy" id="7868"/>
    <lineage>
        <taxon>Eukaryota</taxon>
        <taxon>Metazoa</taxon>
        <taxon>Chordata</taxon>
        <taxon>Craniata</taxon>
        <taxon>Vertebrata</taxon>
        <taxon>Chondrichthyes</taxon>
        <taxon>Holocephali</taxon>
        <taxon>Chimaeriformes</taxon>
        <taxon>Callorhinchidae</taxon>
        <taxon>Callorhinchus</taxon>
    </lineage>
</organism>
<reference evidence="2" key="3">
    <citation type="journal article" date="2014" name="Nature">
        <title>Elephant shark genome provides unique insights into gnathostome evolution.</title>
        <authorList>
            <consortium name="International Elephant Shark Genome Sequencing Consortium"/>
            <person name="Venkatesh B."/>
            <person name="Lee A.P."/>
            <person name="Ravi V."/>
            <person name="Maurya A.K."/>
            <person name="Lian M.M."/>
            <person name="Swann J.B."/>
            <person name="Ohta Y."/>
            <person name="Flajnik M.F."/>
            <person name="Sutoh Y."/>
            <person name="Kasahara M."/>
            <person name="Hoon S."/>
            <person name="Gangu V."/>
            <person name="Roy S.W."/>
            <person name="Irimia M."/>
            <person name="Korzh V."/>
            <person name="Kondrychyn I."/>
            <person name="Lim Z.W."/>
            <person name="Tay B.H."/>
            <person name="Tohari S."/>
            <person name="Kong K.W."/>
            <person name="Ho S."/>
            <person name="Lorente-Galdos B."/>
            <person name="Quilez J."/>
            <person name="Marques-Bonet T."/>
            <person name="Raney B.J."/>
            <person name="Ingham P.W."/>
            <person name="Tay A."/>
            <person name="Hillier L.W."/>
            <person name="Minx P."/>
            <person name="Boehm T."/>
            <person name="Wilson R.K."/>
            <person name="Brenner S."/>
            <person name="Warren W.C."/>
        </authorList>
    </citation>
    <scope>NUCLEOTIDE SEQUENCE [LARGE SCALE GENOMIC DNA]</scope>
</reference>
<dbReference type="STRING" id="7868.ENSCMIP00000012337"/>
<proteinExistence type="predicted"/>
<sequence>PLPTCPLPRSAGSGLLHVPRLAYPTIGGRAFSHSAPTLWNSTPGPSALLPPLPPSRAVSRPSSLTVPLAQLLDLKSELIDTQAERVVLEKEVHDQLLQLHAVQLQLHAKTGQNVDSTAIKAKLVCPRQEFKCIS</sequence>
<accession>A0A4W3HB07</accession>
<reference evidence="1" key="4">
    <citation type="submission" date="2025-08" db="UniProtKB">
        <authorList>
            <consortium name="Ensembl"/>
        </authorList>
    </citation>
    <scope>IDENTIFICATION</scope>
</reference>
<evidence type="ECO:0000313" key="1">
    <source>
        <dbReference type="Ensembl" id="ENSCMIP00000012337.1"/>
    </source>
</evidence>
<dbReference type="PANTHER" id="PTHR16528">
    <property type="entry name" value="GOLGI-ASSOCIATED PDZ AND COILED-COIL MOTIF-CONTAINING"/>
    <property type="match status" value="1"/>
</dbReference>
<dbReference type="GO" id="GO:2000009">
    <property type="term" value="P:negative regulation of protein localization to cell surface"/>
    <property type="evidence" value="ECO:0007669"/>
    <property type="project" value="TreeGrafter"/>
</dbReference>
<dbReference type="GO" id="GO:0005794">
    <property type="term" value="C:Golgi apparatus"/>
    <property type="evidence" value="ECO:0007669"/>
    <property type="project" value="InterPro"/>
</dbReference>
<evidence type="ECO:0000313" key="2">
    <source>
        <dbReference type="Proteomes" id="UP000314986"/>
    </source>
</evidence>
<dbReference type="AlphaFoldDB" id="A0A4W3HB07"/>
<dbReference type="PANTHER" id="PTHR16528:SF2">
    <property type="entry name" value="GOLGI-ASSOCIATED PDZ AND COILED-COIL MOTIF-CONTAINING PROTEIN"/>
    <property type="match status" value="1"/>
</dbReference>
<dbReference type="Ensembl" id="ENSCMIT00000012625.1">
    <property type="protein sequence ID" value="ENSCMIP00000012337.1"/>
    <property type="gene ID" value="ENSCMIG00000006291.1"/>
</dbReference>
<dbReference type="Proteomes" id="UP000314986">
    <property type="component" value="Unassembled WGS sequence"/>
</dbReference>
<reference evidence="1" key="5">
    <citation type="submission" date="2025-09" db="UniProtKB">
        <authorList>
            <consortium name="Ensembl"/>
        </authorList>
    </citation>
    <scope>IDENTIFICATION</scope>
</reference>
<protein>
    <submittedName>
        <fullName evidence="1">Uncharacterized protein</fullName>
    </submittedName>
</protein>
<dbReference type="InterPro" id="IPR038879">
    <property type="entry name" value="GOPC"/>
</dbReference>
<keyword evidence="2" id="KW-1185">Reference proteome</keyword>
<reference evidence="2" key="2">
    <citation type="journal article" date="2007" name="PLoS Biol.">
        <title>Survey sequencing and comparative analysis of the elephant shark (Callorhinchus milii) genome.</title>
        <authorList>
            <person name="Venkatesh B."/>
            <person name="Kirkness E.F."/>
            <person name="Loh Y.H."/>
            <person name="Halpern A.L."/>
            <person name="Lee A.P."/>
            <person name="Johnson J."/>
            <person name="Dandona N."/>
            <person name="Viswanathan L.D."/>
            <person name="Tay A."/>
            <person name="Venter J.C."/>
            <person name="Strausberg R.L."/>
            <person name="Brenner S."/>
        </authorList>
    </citation>
    <scope>NUCLEOTIDE SEQUENCE [LARGE SCALE GENOMIC DNA]</scope>
</reference>
<dbReference type="GO" id="GO:0016020">
    <property type="term" value="C:membrane"/>
    <property type="evidence" value="ECO:0007669"/>
    <property type="project" value="TreeGrafter"/>
</dbReference>
<dbReference type="GO" id="GO:0030140">
    <property type="term" value="C:trans-Golgi network transport vesicle"/>
    <property type="evidence" value="ECO:0007669"/>
    <property type="project" value="TreeGrafter"/>
</dbReference>
<dbReference type="GeneTree" id="ENSGT00940000156535"/>
<dbReference type="GO" id="GO:0044325">
    <property type="term" value="F:transmembrane transporter binding"/>
    <property type="evidence" value="ECO:0007669"/>
    <property type="project" value="TreeGrafter"/>
</dbReference>